<dbReference type="Proteomes" id="UP001151760">
    <property type="component" value="Unassembled WGS sequence"/>
</dbReference>
<evidence type="ECO:0000313" key="2">
    <source>
        <dbReference type="EMBL" id="GJT15854.1"/>
    </source>
</evidence>
<comment type="caution">
    <text evidence="2">The sequence shown here is derived from an EMBL/GenBank/DDBJ whole genome shotgun (WGS) entry which is preliminary data.</text>
</comment>
<proteinExistence type="predicted"/>
<dbReference type="EMBL" id="BQNB010013429">
    <property type="protein sequence ID" value="GJT15854.1"/>
    <property type="molecule type" value="Genomic_DNA"/>
</dbReference>
<reference evidence="2" key="1">
    <citation type="journal article" date="2022" name="Int. J. Mol. Sci.">
        <title>Draft Genome of Tanacetum Coccineum: Genomic Comparison of Closely Related Tanacetum-Family Plants.</title>
        <authorList>
            <person name="Yamashiro T."/>
            <person name="Shiraishi A."/>
            <person name="Nakayama K."/>
            <person name="Satake H."/>
        </authorList>
    </citation>
    <scope>NUCLEOTIDE SEQUENCE</scope>
</reference>
<accession>A0ABQ5BR63</accession>
<evidence type="ECO:0000313" key="3">
    <source>
        <dbReference type="Proteomes" id="UP001151760"/>
    </source>
</evidence>
<organism evidence="2 3">
    <name type="scientific">Tanacetum coccineum</name>
    <dbReference type="NCBI Taxonomy" id="301880"/>
    <lineage>
        <taxon>Eukaryota</taxon>
        <taxon>Viridiplantae</taxon>
        <taxon>Streptophyta</taxon>
        <taxon>Embryophyta</taxon>
        <taxon>Tracheophyta</taxon>
        <taxon>Spermatophyta</taxon>
        <taxon>Magnoliopsida</taxon>
        <taxon>eudicotyledons</taxon>
        <taxon>Gunneridae</taxon>
        <taxon>Pentapetalae</taxon>
        <taxon>asterids</taxon>
        <taxon>campanulids</taxon>
        <taxon>Asterales</taxon>
        <taxon>Asteraceae</taxon>
        <taxon>Asteroideae</taxon>
        <taxon>Anthemideae</taxon>
        <taxon>Anthemidinae</taxon>
        <taxon>Tanacetum</taxon>
    </lineage>
</organism>
<name>A0ABQ5BR63_9ASTR</name>
<evidence type="ECO:0000256" key="1">
    <source>
        <dbReference type="SAM" id="MobiDB-lite"/>
    </source>
</evidence>
<gene>
    <name evidence="2" type="ORF">Tco_0874560</name>
</gene>
<keyword evidence="3" id="KW-1185">Reference proteome</keyword>
<sequence>MLKSKINELEVELKDLKERQHIEMKEMKENQAAILQFMAKYKNHNSNEDFSNVLNTTNTNTKVANDSSSVHNPDKAVTSPGASKRITHLSSAEMQLRKTFLEEDRQTLKTLKRDDVQLLRKFGIQFKGDPEQVRLQLPGVPLKSSKTVDLTERKDEDHRRMSYVTCKFEDTHFL</sequence>
<reference evidence="2" key="2">
    <citation type="submission" date="2022-01" db="EMBL/GenBank/DDBJ databases">
        <authorList>
            <person name="Yamashiro T."/>
            <person name="Shiraishi A."/>
            <person name="Satake H."/>
            <person name="Nakayama K."/>
        </authorList>
    </citation>
    <scope>NUCLEOTIDE SEQUENCE</scope>
</reference>
<feature type="region of interest" description="Disordered" evidence="1">
    <location>
        <begin position="63"/>
        <end position="83"/>
    </location>
</feature>
<protein>
    <submittedName>
        <fullName evidence="2">Uncharacterized protein</fullName>
    </submittedName>
</protein>